<dbReference type="eggNOG" id="arCOG00520">
    <property type="taxonomic scope" value="Archaea"/>
</dbReference>
<reference evidence="1 2" key="1">
    <citation type="journal article" date="2009" name="Stand. Genomic Sci.">
        <title>Complete genome sequence of Methanocorpusculum labreanum type strain Z.</title>
        <authorList>
            <person name="Anderson I.J."/>
            <person name="Sieprawska-Lupa M."/>
            <person name="Goltsman E."/>
            <person name="Lapidus A."/>
            <person name="Copeland A."/>
            <person name="Glavina Del Rio T."/>
            <person name="Tice H."/>
            <person name="Dalin E."/>
            <person name="Barry K."/>
            <person name="Pitluck S."/>
            <person name="Hauser L."/>
            <person name="Land M."/>
            <person name="Lucas S."/>
            <person name="Richardson P."/>
            <person name="Whitman W.B."/>
            <person name="Kyrpides N.C."/>
        </authorList>
    </citation>
    <scope>NUCLEOTIDE SEQUENCE [LARGE SCALE GENOMIC DNA]</scope>
    <source>
        <strain evidence="2">ATCC 43576 / DSM 4855 / Z</strain>
    </source>
</reference>
<dbReference type="InterPro" id="IPR024747">
    <property type="entry name" value="Pyridox_Oxase-rel"/>
</dbReference>
<sequence length="154" mass="16960">MKDHQLSEEEITYLLENAASGVLGTSDADGSPYCVPVHFVYLDKKIYIHGLTAGEKTENIQRDPRVCFTVYRMGELLYSAEAKSPCSVNTAYQSVVVKGSAILVDDLQAKREILDAVVKKYTPQLACLSMQETAVMQTAVIVITPAICTGKYYL</sequence>
<dbReference type="Proteomes" id="UP000000365">
    <property type="component" value="Chromosome"/>
</dbReference>
<dbReference type="Gene3D" id="2.30.110.10">
    <property type="entry name" value="Electron Transport, Fmn-binding Protein, Chain A"/>
    <property type="match status" value="1"/>
</dbReference>
<proteinExistence type="predicted"/>
<dbReference type="PANTHER" id="PTHR34071">
    <property type="entry name" value="5-NITROIMIDAZOLE ANTIBIOTICS RESISTANCE PROTEIN, NIMA-FAMILY-RELATED PROTEIN-RELATED"/>
    <property type="match status" value="1"/>
</dbReference>
<dbReference type="SUPFAM" id="SSF50475">
    <property type="entry name" value="FMN-binding split barrel"/>
    <property type="match status" value="1"/>
</dbReference>
<dbReference type="STRING" id="410358.Mlab_1007"/>
<evidence type="ECO:0000313" key="2">
    <source>
        <dbReference type="Proteomes" id="UP000000365"/>
    </source>
</evidence>
<dbReference type="PANTHER" id="PTHR34071:SF2">
    <property type="entry name" value="FLAVIN-NUCLEOTIDE-BINDING PROTEIN"/>
    <property type="match status" value="1"/>
</dbReference>
<dbReference type="Pfam" id="PF12900">
    <property type="entry name" value="Pyridox_ox_2"/>
    <property type="match status" value="1"/>
</dbReference>
<dbReference type="EMBL" id="CP000559">
    <property type="protein sequence ID" value="ABN07176.1"/>
    <property type="molecule type" value="Genomic_DNA"/>
</dbReference>
<dbReference type="AlphaFoldDB" id="A2SS70"/>
<gene>
    <name evidence="1" type="ordered locus">Mlab_1007</name>
</gene>
<evidence type="ECO:0000313" key="1">
    <source>
        <dbReference type="EMBL" id="ABN07176.1"/>
    </source>
</evidence>
<dbReference type="HOGENOM" id="CLU_067890_2_2_2"/>
<accession>A2SS70</accession>
<dbReference type="KEGG" id="mla:Mlab_1007"/>
<dbReference type="InterPro" id="IPR012349">
    <property type="entry name" value="Split_barrel_FMN-bd"/>
</dbReference>
<name>A2SS70_METLZ</name>
<organism evidence="1 2">
    <name type="scientific">Methanocorpusculum labreanum (strain ATCC 43576 / DSM 4855 / Z)</name>
    <dbReference type="NCBI Taxonomy" id="410358"/>
    <lineage>
        <taxon>Archaea</taxon>
        <taxon>Methanobacteriati</taxon>
        <taxon>Methanobacteriota</taxon>
        <taxon>Stenosarchaea group</taxon>
        <taxon>Methanomicrobia</taxon>
        <taxon>Methanomicrobiales</taxon>
        <taxon>Methanocorpusculaceae</taxon>
        <taxon>Methanocorpusculum</taxon>
    </lineage>
</organism>
<keyword evidence="2" id="KW-1185">Reference proteome</keyword>
<protein>
    <submittedName>
        <fullName evidence="1">Pyridoxamine 5'-phosphate oxidase-related, FMN-binding protein</fullName>
    </submittedName>
</protein>